<evidence type="ECO:0000256" key="6">
    <source>
        <dbReference type="SAM" id="Phobius"/>
    </source>
</evidence>
<gene>
    <name evidence="7" type="primary">cbiQ</name>
    <name evidence="7" type="ORF">ENM21_03415</name>
</gene>
<evidence type="ECO:0000256" key="2">
    <source>
        <dbReference type="ARBA" id="ARBA00022475"/>
    </source>
</evidence>
<dbReference type="PANTHER" id="PTHR34857">
    <property type="entry name" value="SLL0384 PROTEIN"/>
    <property type="match status" value="1"/>
</dbReference>
<comment type="subcellular location">
    <subcellularLocation>
        <location evidence="1">Cell membrane</location>
        <topology evidence="1">Multi-pass membrane protein</topology>
    </subcellularLocation>
</comment>
<feature type="transmembrane region" description="Helical" evidence="6">
    <location>
        <begin position="160"/>
        <end position="181"/>
    </location>
</feature>
<dbReference type="GO" id="GO:0043190">
    <property type="term" value="C:ATP-binding cassette (ABC) transporter complex"/>
    <property type="evidence" value="ECO:0007669"/>
    <property type="project" value="InterPro"/>
</dbReference>
<dbReference type="GO" id="GO:0006824">
    <property type="term" value="P:cobalt ion transport"/>
    <property type="evidence" value="ECO:0007669"/>
    <property type="project" value="InterPro"/>
</dbReference>
<dbReference type="PANTHER" id="PTHR34857:SF2">
    <property type="entry name" value="SLL0384 PROTEIN"/>
    <property type="match status" value="1"/>
</dbReference>
<dbReference type="InterPro" id="IPR051611">
    <property type="entry name" value="ECF_transporter_component"/>
</dbReference>
<dbReference type="InterPro" id="IPR012809">
    <property type="entry name" value="ECF_CbiQ"/>
</dbReference>
<protein>
    <submittedName>
        <fullName evidence="7">Cobalt ECF transporter T component CbiQ</fullName>
    </submittedName>
</protein>
<dbReference type="EMBL" id="DRWX01000167">
    <property type="protein sequence ID" value="HHM96246.1"/>
    <property type="molecule type" value="Genomic_DNA"/>
</dbReference>
<organism evidence="7">
    <name type="scientific">Thermomicrobium roseum</name>
    <dbReference type="NCBI Taxonomy" id="500"/>
    <lineage>
        <taxon>Bacteria</taxon>
        <taxon>Pseudomonadati</taxon>
        <taxon>Thermomicrobiota</taxon>
        <taxon>Thermomicrobia</taxon>
        <taxon>Thermomicrobiales</taxon>
        <taxon>Thermomicrobiaceae</taxon>
        <taxon>Thermomicrobium</taxon>
    </lineage>
</organism>
<evidence type="ECO:0000256" key="3">
    <source>
        <dbReference type="ARBA" id="ARBA00022692"/>
    </source>
</evidence>
<proteinExistence type="predicted"/>
<keyword evidence="2" id="KW-1003">Cell membrane</keyword>
<evidence type="ECO:0000256" key="5">
    <source>
        <dbReference type="ARBA" id="ARBA00023136"/>
    </source>
</evidence>
<evidence type="ECO:0000256" key="4">
    <source>
        <dbReference type="ARBA" id="ARBA00022989"/>
    </source>
</evidence>
<feature type="transmembrane region" description="Helical" evidence="6">
    <location>
        <begin position="252"/>
        <end position="271"/>
    </location>
</feature>
<accession>A0A7C5RSL1</accession>
<keyword evidence="5 6" id="KW-0472">Membrane</keyword>
<keyword evidence="4 6" id="KW-1133">Transmembrane helix</keyword>
<feature type="transmembrane region" description="Helical" evidence="6">
    <location>
        <begin position="125"/>
        <end position="148"/>
    </location>
</feature>
<feature type="transmembrane region" description="Helical" evidence="6">
    <location>
        <begin position="62"/>
        <end position="80"/>
    </location>
</feature>
<sequence length="273" mass="30431">MSRRGFVERTLLDLAEIIERTVYAEQLARRPGLLQRVDPRIKVVVLSFAILVAASLRSWPTQVALLGLLGALLLASRIPIVVLIQLLLGLPLFTLLVAAPALVLVPGPELVRLPFGASVTTTGVWSVLTLFLRVTTSIAAATALVLTTRWADLMRALRTFRVPLLFVLVFAMTYRYVFVLIELLQDLLLARRSRVLTPMPNVEQRRWLSSALGVLFQRSLRMSEQVYLAMVARGYRGEPRTLRNPTLAETDWLALSLGSAVIAALWLVDLARR</sequence>
<dbReference type="AlphaFoldDB" id="A0A7C5RSL1"/>
<dbReference type="InterPro" id="IPR003339">
    <property type="entry name" value="ABC/ECF_trnsptr_transmembrane"/>
</dbReference>
<reference evidence="7" key="1">
    <citation type="journal article" date="2020" name="mSystems">
        <title>Genome- and Community-Level Interaction Insights into Carbon Utilization and Element Cycling Functions of Hydrothermarchaeota in Hydrothermal Sediment.</title>
        <authorList>
            <person name="Zhou Z."/>
            <person name="Liu Y."/>
            <person name="Xu W."/>
            <person name="Pan J."/>
            <person name="Luo Z.H."/>
            <person name="Li M."/>
        </authorList>
    </citation>
    <scope>NUCLEOTIDE SEQUENCE [LARGE SCALE GENOMIC DNA]</scope>
    <source>
        <strain evidence="7">SpSt-1065</strain>
    </source>
</reference>
<feature type="transmembrane region" description="Helical" evidence="6">
    <location>
        <begin position="87"/>
        <end position="105"/>
    </location>
</feature>
<comment type="caution">
    <text evidence="7">The sequence shown here is derived from an EMBL/GenBank/DDBJ whole genome shotgun (WGS) entry which is preliminary data.</text>
</comment>
<dbReference type="CDD" id="cd16914">
    <property type="entry name" value="EcfT"/>
    <property type="match status" value="1"/>
</dbReference>
<dbReference type="NCBIfam" id="TIGR02454">
    <property type="entry name" value="ECF_T_CbiQ"/>
    <property type="match status" value="1"/>
</dbReference>
<keyword evidence="3 6" id="KW-0812">Transmembrane</keyword>
<evidence type="ECO:0000313" key="7">
    <source>
        <dbReference type="EMBL" id="HHM96246.1"/>
    </source>
</evidence>
<dbReference type="Pfam" id="PF02361">
    <property type="entry name" value="CbiQ"/>
    <property type="match status" value="1"/>
</dbReference>
<name>A0A7C5RSL1_THERO</name>
<evidence type="ECO:0000256" key="1">
    <source>
        <dbReference type="ARBA" id="ARBA00004651"/>
    </source>
</evidence>